<dbReference type="EMBL" id="NJBO01000006">
    <property type="protein sequence ID" value="TKJ43129.1"/>
    <property type="molecule type" value="Genomic_DNA"/>
</dbReference>
<dbReference type="SUPFAM" id="SSF53335">
    <property type="entry name" value="S-adenosyl-L-methionine-dependent methyltransferases"/>
    <property type="match status" value="1"/>
</dbReference>
<dbReference type="AlphaFoldDB" id="A0A532V7G3"/>
<evidence type="ECO:0000313" key="3">
    <source>
        <dbReference type="Proteomes" id="UP000317778"/>
    </source>
</evidence>
<dbReference type="Pfam" id="PF03848">
    <property type="entry name" value="TehB"/>
    <property type="match status" value="1"/>
</dbReference>
<dbReference type="InterPro" id="IPR015985">
    <property type="entry name" value="TehB-like_dom"/>
</dbReference>
<reference evidence="2 3" key="1">
    <citation type="submission" date="2017-06" db="EMBL/GenBank/DDBJ databases">
        <title>Novel microbial phyla capable of carbon fixation and sulfur reduction in deep-sea sediments.</title>
        <authorList>
            <person name="Huang J."/>
            <person name="Baker B."/>
            <person name="Wang Y."/>
        </authorList>
    </citation>
    <scope>NUCLEOTIDE SEQUENCE [LARGE SCALE GENOMIC DNA]</scope>
    <source>
        <strain evidence="2">B3_TA06</strain>
    </source>
</reference>
<dbReference type="InterPro" id="IPR029063">
    <property type="entry name" value="SAM-dependent_MTases_sf"/>
</dbReference>
<comment type="caution">
    <text evidence="2">The sequence shown here is derived from an EMBL/GenBank/DDBJ whole genome shotgun (WGS) entry which is preliminary data.</text>
</comment>
<protein>
    <recommendedName>
        <fullName evidence="1">Tellurite resistance methyltransferase TehB-like domain-containing protein</fullName>
    </recommendedName>
</protein>
<organism evidence="2 3">
    <name type="scientific">candidate division TA06 bacterium B3_TA06</name>
    <dbReference type="NCBI Taxonomy" id="2012487"/>
    <lineage>
        <taxon>Bacteria</taxon>
        <taxon>Bacteria division TA06</taxon>
    </lineage>
</organism>
<dbReference type="Gene3D" id="3.40.50.150">
    <property type="entry name" value="Vaccinia Virus protein VP39"/>
    <property type="match status" value="1"/>
</dbReference>
<dbReference type="CDD" id="cd02440">
    <property type="entry name" value="AdoMet_MTases"/>
    <property type="match status" value="1"/>
</dbReference>
<dbReference type="Proteomes" id="UP000317778">
    <property type="component" value="Unassembled WGS sequence"/>
</dbReference>
<sequence>MRDAASRADSDPQAGRQKRAIPDLFLLQYLPIVPRGIALDLGAGNGRNSLFLAEHGFEVDAFDRDAESVAELMRVAQERNLPVRAIRNELTTLTILPKRYSLAVIAWVLMFLRRGERDGLVKMAIRGLLPGGFVYLGVFSTQDPGYALCKEKFEEIEERTFFVPKRKMTMHYFLPEEAKALLGGLDLIAFKEGYEMDIGHGDPHHHGRIEVIARLPQK</sequence>
<proteinExistence type="predicted"/>
<evidence type="ECO:0000313" key="2">
    <source>
        <dbReference type="EMBL" id="TKJ43129.1"/>
    </source>
</evidence>
<evidence type="ECO:0000259" key="1">
    <source>
        <dbReference type="Pfam" id="PF03848"/>
    </source>
</evidence>
<feature type="domain" description="Tellurite resistance methyltransferase TehB-like" evidence="1">
    <location>
        <begin position="32"/>
        <end position="143"/>
    </location>
</feature>
<name>A0A532V7G3_UNCT6</name>
<accession>A0A532V7G3</accession>
<gene>
    <name evidence="2" type="ORF">CEE36_05105</name>
</gene>